<feature type="region of interest" description="Disordered" evidence="1">
    <location>
        <begin position="50"/>
        <end position="128"/>
    </location>
</feature>
<feature type="compositionally biased region" description="Basic and acidic residues" evidence="1">
    <location>
        <begin position="87"/>
        <end position="99"/>
    </location>
</feature>
<comment type="caution">
    <text evidence="3">The sequence shown here is derived from an EMBL/GenBank/DDBJ whole genome shotgun (WGS) entry which is preliminary data.</text>
</comment>
<dbReference type="RefSeq" id="WP_130503927.1">
    <property type="nucleotide sequence ID" value="NZ_SHLI01000001.1"/>
</dbReference>
<dbReference type="InterPro" id="IPR018306">
    <property type="entry name" value="Phage_T5_Orf172_DNA-bd"/>
</dbReference>
<dbReference type="AlphaFoldDB" id="A0A4Q8D2Z4"/>
<dbReference type="SMART" id="SM00974">
    <property type="entry name" value="T5orf172"/>
    <property type="match status" value="1"/>
</dbReference>
<evidence type="ECO:0000256" key="1">
    <source>
        <dbReference type="SAM" id="MobiDB-lite"/>
    </source>
</evidence>
<dbReference type="Pfam" id="PF13455">
    <property type="entry name" value="MUG113"/>
    <property type="match status" value="1"/>
</dbReference>
<feature type="domain" description="Bacteriophage T5 Orf172 DNA-binding" evidence="2">
    <location>
        <begin position="316"/>
        <end position="410"/>
    </location>
</feature>
<gene>
    <name evidence="3" type="ORF">EV698_2026</name>
</gene>
<dbReference type="Proteomes" id="UP000292298">
    <property type="component" value="Unassembled WGS sequence"/>
</dbReference>
<dbReference type="OrthoDB" id="9814995at2"/>
<evidence type="ECO:0000313" key="4">
    <source>
        <dbReference type="Proteomes" id="UP000292298"/>
    </source>
</evidence>
<dbReference type="EMBL" id="SHLI01000001">
    <property type="protein sequence ID" value="RZU99724.1"/>
    <property type="molecule type" value="Genomic_DNA"/>
</dbReference>
<organism evidence="3 4">
    <name type="scientific">Spiribacter vilamensis</name>
    <dbReference type="NCBI Taxonomy" id="531306"/>
    <lineage>
        <taxon>Bacteria</taxon>
        <taxon>Pseudomonadati</taxon>
        <taxon>Pseudomonadota</taxon>
        <taxon>Gammaproteobacteria</taxon>
        <taxon>Chromatiales</taxon>
        <taxon>Ectothiorhodospiraceae</taxon>
        <taxon>Spiribacter</taxon>
    </lineage>
</organism>
<feature type="region of interest" description="Disordered" evidence="1">
    <location>
        <begin position="1"/>
        <end position="34"/>
    </location>
</feature>
<evidence type="ECO:0000259" key="2">
    <source>
        <dbReference type="SMART" id="SM00974"/>
    </source>
</evidence>
<evidence type="ECO:0000313" key="3">
    <source>
        <dbReference type="EMBL" id="RZU99724.1"/>
    </source>
</evidence>
<name>A0A4Q8D2Z4_9GAMM</name>
<reference evidence="3 4" key="1">
    <citation type="submission" date="2019-02" db="EMBL/GenBank/DDBJ databases">
        <title>Genomic Encyclopedia of Type Strains, Phase IV (KMG-IV): sequencing the most valuable type-strain genomes for metagenomic binning, comparative biology and taxonomic classification.</title>
        <authorList>
            <person name="Goeker M."/>
        </authorList>
    </citation>
    <scope>NUCLEOTIDE SEQUENCE [LARGE SCALE GENOMIC DNA]</scope>
    <source>
        <strain evidence="3 4">DSM 21056</strain>
    </source>
</reference>
<sequence>MSSERRTLDDLLDELPPGLLDEEKIANTSRATRGSRHAFFDRINAFIDEHGREPNANAPPGTEERSLGLNLTGARRDPTLAQELEDADRHRLLRQRVDESTQESVQRPNSEATASSSADESQNKAPTGAASLDDMLADEAFMGLLDTESDADDVFDMIHVEGIDRTRTAPDEIAERQPCEDFEFFEPLFERMRQRVAERVATVEPFHREGQIEVGDYFYLRGQMCLVDAIEDTDVREAGESVYRVRVVFDNGTEMKPYKHSLGRALLGQKSRGYERGQRILDPDIVADHFNGITHRDQSRGFIYVLRSKRQDAVIREQRDLYKVGLTARTIEDRLKGAERQTTYLEGPVELIAEWEIYGANLRRVERILHAFLAPRRAQFTLIDANGKQYHPREWFNVPFETIKQAAEAIMNGTLMSYRLNASTGELYRADQGQRLDDREV</sequence>
<keyword evidence="4" id="KW-1185">Reference proteome</keyword>
<feature type="compositionally biased region" description="Low complexity" evidence="1">
    <location>
        <begin position="110"/>
        <end position="120"/>
    </location>
</feature>
<protein>
    <submittedName>
        <fullName evidence="3">T5orf172 domain-containing protein</fullName>
    </submittedName>
</protein>
<accession>A0A4Q8D2Z4</accession>
<proteinExistence type="predicted"/>